<accession>A0A974H626</accession>
<evidence type="ECO:0000313" key="1">
    <source>
        <dbReference type="EMBL" id="OCT65885.1"/>
    </source>
</evidence>
<name>A0A974H626_XENLA</name>
<protein>
    <submittedName>
        <fullName evidence="1">Uncharacterized protein</fullName>
    </submittedName>
</protein>
<organism evidence="1 2">
    <name type="scientific">Xenopus laevis</name>
    <name type="common">African clawed frog</name>
    <dbReference type="NCBI Taxonomy" id="8355"/>
    <lineage>
        <taxon>Eukaryota</taxon>
        <taxon>Metazoa</taxon>
        <taxon>Chordata</taxon>
        <taxon>Craniata</taxon>
        <taxon>Vertebrata</taxon>
        <taxon>Euteleostomi</taxon>
        <taxon>Amphibia</taxon>
        <taxon>Batrachia</taxon>
        <taxon>Anura</taxon>
        <taxon>Pipoidea</taxon>
        <taxon>Pipidae</taxon>
        <taxon>Xenopodinae</taxon>
        <taxon>Xenopus</taxon>
        <taxon>Xenopus</taxon>
    </lineage>
</organism>
<gene>
    <name evidence="1" type="ORF">XELAEV_18042135mg</name>
</gene>
<evidence type="ECO:0000313" key="2">
    <source>
        <dbReference type="Proteomes" id="UP000694892"/>
    </source>
</evidence>
<dbReference type="AlphaFoldDB" id="A0A974H626"/>
<dbReference type="EMBL" id="CM004481">
    <property type="protein sequence ID" value="OCT65885.1"/>
    <property type="molecule type" value="Genomic_DNA"/>
</dbReference>
<reference evidence="2" key="1">
    <citation type="journal article" date="2016" name="Nature">
        <title>Genome evolution in the allotetraploid frog Xenopus laevis.</title>
        <authorList>
            <person name="Session A.M."/>
            <person name="Uno Y."/>
            <person name="Kwon T."/>
            <person name="Chapman J.A."/>
            <person name="Toyoda A."/>
            <person name="Takahashi S."/>
            <person name="Fukui A."/>
            <person name="Hikosaka A."/>
            <person name="Suzuki A."/>
            <person name="Kondo M."/>
            <person name="van Heeringen S.J."/>
            <person name="Quigley I."/>
            <person name="Heinz S."/>
            <person name="Ogino H."/>
            <person name="Ochi H."/>
            <person name="Hellsten U."/>
            <person name="Lyons J.B."/>
            <person name="Simakov O."/>
            <person name="Putnam N."/>
            <person name="Stites J."/>
            <person name="Kuroki Y."/>
            <person name="Tanaka T."/>
            <person name="Michiue T."/>
            <person name="Watanabe M."/>
            <person name="Bogdanovic O."/>
            <person name="Lister R."/>
            <person name="Georgiou G."/>
            <person name="Paranjpe S.S."/>
            <person name="van Kruijsbergen I."/>
            <person name="Shu S."/>
            <person name="Carlson J."/>
            <person name="Kinoshita T."/>
            <person name="Ohta Y."/>
            <person name="Mawaribuchi S."/>
            <person name="Jenkins J."/>
            <person name="Grimwood J."/>
            <person name="Schmutz J."/>
            <person name="Mitros T."/>
            <person name="Mozaffari S.V."/>
            <person name="Suzuki Y."/>
            <person name="Haramoto Y."/>
            <person name="Yamamoto T.S."/>
            <person name="Takagi C."/>
            <person name="Heald R."/>
            <person name="Miller K."/>
            <person name="Haudenschild C."/>
            <person name="Kitzman J."/>
            <person name="Nakayama T."/>
            <person name="Izutsu Y."/>
            <person name="Robert J."/>
            <person name="Fortriede J."/>
            <person name="Burns K."/>
            <person name="Lotay V."/>
            <person name="Karimi K."/>
            <person name="Yasuoka Y."/>
            <person name="Dichmann D.S."/>
            <person name="Flajnik M.F."/>
            <person name="Houston D.W."/>
            <person name="Shendure J."/>
            <person name="DuPasquier L."/>
            <person name="Vize P.D."/>
            <person name="Zorn A.M."/>
            <person name="Ito M."/>
            <person name="Marcotte E.M."/>
            <person name="Wallingford J.B."/>
            <person name="Ito Y."/>
            <person name="Asashima M."/>
            <person name="Ueno N."/>
            <person name="Matsuda Y."/>
            <person name="Veenstra G.J."/>
            <person name="Fujiyama A."/>
            <person name="Harland R.M."/>
            <person name="Taira M."/>
            <person name="Rokhsar D.S."/>
        </authorList>
    </citation>
    <scope>NUCLEOTIDE SEQUENCE [LARGE SCALE GENOMIC DNA]</scope>
    <source>
        <strain evidence="2">J</strain>
    </source>
</reference>
<feature type="non-terminal residue" evidence="1">
    <location>
        <position position="1"/>
    </location>
</feature>
<dbReference type="Proteomes" id="UP000694892">
    <property type="component" value="Chromosome 8S"/>
</dbReference>
<sequence>HQHYWGRHISLPLKEVDLAVPGLGLARTLFCYLGKLGIISLVPAGKKFSTDMSLEMTALQLGFCQYILVQLRCIHVAYSNRNVKLERRDLTEPKA</sequence>
<proteinExistence type="predicted"/>